<dbReference type="InterPro" id="IPR001296">
    <property type="entry name" value="Glyco_trans_1"/>
</dbReference>
<accession>A0A1F6LJB6</accession>
<proteinExistence type="predicted"/>
<reference evidence="5 6" key="1">
    <citation type="journal article" date="2016" name="Nat. Commun.">
        <title>Thousands of microbial genomes shed light on interconnected biogeochemical processes in an aquifer system.</title>
        <authorList>
            <person name="Anantharaman K."/>
            <person name="Brown C.T."/>
            <person name="Hug L.A."/>
            <person name="Sharon I."/>
            <person name="Castelle C.J."/>
            <person name="Probst A.J."/>
            <person name="Thomas B.C."/>
            <person name="Singh A."/>
            <person name="Wilkins M.J."/>
            <person name="Karaoz U."/>
            <person name="Brodie E.L."/>
            <person name="Williams K.H."/>
            <person name="Hubbard S.S."/>
            <person name="Banfield J.F."/>
        </authorList>
    </citation>
    <scope>NUCLEOTIDE SEQUENCE [LARGE SCALE GENOMIC DNA]</scope>
</reference>
<dbReference type="PANTHER" id="PTHR12526">
    <property type="entry name" value="GLYCOSYLTRANSFERASE"/>
    <property type="match status" value="1"/>
</dbReference>
<dbReference type="Proteomes" id="UP000177067">
    <property type="component" value="Unassembled WGS sequence"/>
</dbReference>
<dbReference type="Pfam" id="PF00534">
    <property type="entry name" value="Glycos_transf_1"/>
    <property type="match status" value="1"/>
</dbReference>
<sequence>MKSLAYIANIRLPTEKAHGIQIVKTCESLVSSDLKVVLVVPTRKNNHKENPFKFYSIKENFSIIKVWCLDLVNLPFFKKIFFWIETLTFYYAVRAYIKKENIDIFYTRDLYIALELSKVYNSVYYEVHSLPQQPSSKYIKTWSRVKGIIVISQNIKDDLVKFGVDANKIIIARDAVDIEKFNINRTKDSSRKKLHIPKDKKIALYTGHLYKWKGAHIFAETAKELPELDFYIVGGTDVDLKRFKEKYNFKNLKYIGWQSHDEMPDWMNAVDVLILPNCGEEKISSHYTSPMKMFEYMASGTPIVASDLPSIREVLSEDNAVLVEAGNVVELANGIKKVLTQEDLSDSLVKQANLDVKKYDWESRAKEIVNFILK</sequence>
<evidence type="ECO:0000256" key="1">
    <source>
        <dbReference type="ARBA" id="ARBA00022676"/>
    </source>
</evidence>
<dbReference type="SUPFAM" id="SSF53756">
    <property type="entry name" value="UDP-Glycosyltransferase/glycogen phosphorylase"/>
    <property type="match status" value="1"/>
</dbReference>
<name>A0A1F6LJB6_9BACT</name>
<evidence type="ECO:0000313" key="6">
    <source>
        <dbReference type="Proteomes" id="UP000177067"/>
    </source>
</evidence>
<evidence type="ECO:0000256" key="2">
    <source>
        <dbReference type="ARBA" id="ARBA00022679"/>
    </source>
</evidence>
<organism evidence="5 6">
    <name type="scientific">Candidatus Magasanikbacteria bacterium RIFCSPHIGHO2_01_FULL_33_34</name>
    <dbReference type="NCBI Taxonomy" id="1798671"/>
    <lineage>
        <taxon>Bacteria</taxon>
        <taxon>Candidatus Magasanikiibacteriota</taxon>
    </lineage>
</organism>
<dbReference type="Pfam" id="PF13439">
    <property type="entry name" value="Glyco_transf_4"/>
    <property type="match status" value="1"/>
</dbReference>
<dbReference type="Gene3D" id="3.40.50.2000">
    <property type="entry name" value="Glycogen Phosphorylase B"/>
    <property type="match status" value="2"/>
</dbReference>
<feature type="domain" description="Glycosyltransferase subfamily 4-like N-terminal" evidence="4">
    <location>
        <begin position="23"/>
        <end position="179"/>
    </location>
</feature>
<keyword evidence="2" id="KW-0808">Transferase</keyword>
<evidence type="ECO:0000259" key="3">
    <source>
        <dbReference type="Pfam" id="PF00534"/>
    </source>
</evidence>
<protein>
    <submittedName>
        <fullName evidence="5">Uncharacterized protein</fullName>
    </submittedName>
</protein>
<dbReference type="EMBL" id="MFPS01000007">
    <property type="protein sequence ID" value="OGH59415.1"/>
    <property type="molecule type" value="Genomic_DNA"/>
</dbReference>
<feature type="domain" description="Glycosyl transferase family 1" evidence="3">
    <location>
        <begin position="187"/>
        <end position="352"/>
    </location>
</feature>
<dbReference type="PANTHER" id="PTHR12526:SF629">
    <property type="entry name" value="TEICHURONIC ACID BIOSYNTHESIS GLYCOSYLTRANSFERASE TUAH-RELATED"/>
    <property type="match status" value="1"/>
</dbReference>
<evidence type="ECO:0000259" key="4">
    <source>
        <dbReference type="Pfam" id="PF13439"/>
    </source>
</evidence>
<dbReference type="GO" id="GO:0016757">
    <property type="term" value="F:glycosyltransferase activity"/>
    <property type="evidence" value="ECO:0007669"/>
    <property type="project" value="UniProtKB-KW"/>
</dbReference>
<dbReference type="InterPro" id="IPR028098">
    <property type="entry name" value="Glyco_trans_4-like_N"/>
</dbReference>
<evidence type="ECO:0000313" key="5">
    <source>
        <dbReference type="EMBL" id="OGH59415.1"/>
    </source>
</evidence>
<comment type="caution">
    <text evidence="5">The sequence shown here is derived from an EMBL/GenBank/DDBJ whole genome shotgun (WGS) entry which is preliminary data.</text>
</comment>
<keyword evidence="1" id="KW-0328">Glycosyltransferase</keyword>
<dbReference type="CDD" id="cd03794">
    <property type="entry name" value="GT4_WbuB-like"/>
    <property type="match status" value="1"/>
</dbReference>
<dbReference type="AlphaFoldDB" id="A0A1F6LJB6"/>
<gene>
    <name evidence="5" type="ORF">A2725_01135</name>
</gene>